<evidence type="ECO:0000259" key="2">
    <source>
        <dbReference type="Pfam" id="PF12969"/>
    </source>
</evidence>
<dbReference type="Gene3D" id="2.60.40.3140">
    <property type="match status" value="1"/>
</dbReference>
<keyword evidence="1" id="KW-0732">Signal</keyword>
<dbReference type="RefSeq" id="WP_103805522.1">
    <property type="nucleotide sequence ID" value="NZ_PQVG01000003.1"/>
</dbReference>
<evidence type="ECO:0000313" key="4">
    <source>
        <dbReference type="Proteomes" id="UP000237310"/>
    </source>
</evidence>
<dbReference type="InterPro" id="IPR024618">
    <property type="entry name" value="DUF3857"/>
</dbReference>
<dbReference type="AlphaFoldDB" id="A0A2S5AD08"/>
<organism evidence="3 4">
    <name type="scientific">Flavobacterium alvei</name>
    <dbReference type="NCBI Taxonomy" id="2080416"/>
    <lineage>
        <taxon>Bacteria</taxon>
        <taxon>Pseudomonadati</taxon>
        <taxon>Bacteroidota</taxon>
        <taxon>Flavobacteriia</taxon>
        <taxon>Flavobacteriales</taxon>
        <taxon>Flavobacteriaceae</taxon>
        <taxon>Flavobacterium</taxon>
    </lineage>
</organism>
<comment type="caution">
    <text evidence="3">The sequence shown here is derived from an EMBL/GenBank/DDBJ whole genome shotgun (WGS) entry which is preliminary data.</text>
</comment>
<protein>
    <submittedName>
        <fullName evidence="3">DUF3857 domain-containing protein</fullName>
    </submittedName>
</protein>
<proteinExistence type="predicted"/>
<dbReference type="Gene3D" id="3.10.620.30">
    <property type="match status" value="1"/>
</dbReference>
<dbReference type="Proteomes" id="UP000237310">
    <property type="component" value="Unassembled WGS sequence"/>
</dbReference>
<reference evidence="3 4" key="1">
    <citation type="submission" date="2018-01" db="EMBL/GenBank/DDBJ databases">
        <authorList>
            <person name="Gaut B.S."/>
            <person name="Morton B.R."/>
            <person name="Clegg M.T."/>
            <person name="Duvall M.R."/>
        </authorList>
    </citation>
    <scope>NUCLEOTIDE SEQUENCE [LARGE SCALE GENOMIC DNA]</scope>
    <source>
        <strain evidence="3 4">HR-AY</strain>
    </source>
</reference>
<gene>
    <name evidence="3" type="ORF">C3L50_07405</name>
</gene>
<dbReference type="OrthoDB" id="8595007at2"/>
<dbReference type="EMBL" id="PQVG01000003">
    <property type="protein sequence ID" value="POY40460.1"/>
    <property type="molecule type" value="Genomic_DNA"/>
</dbReference>
<name>A0A2S5AD08_9FLAO</name>
<feature type="domain" description="DUF3857" evidence="2">
    <location>
        <begin position="56"/>
        <end position="198"/>
    </location>
</feature>
<keyword evidence="4" id="KW-1185">Reference proteome</keyword>
<sequence>MKFLLSSLIAFLFATTIFAQKTEYSTLLIPDSLKQNANAVVRLSQIDIVISSQRSMNVKEKRIVTVLNEKGERAIGASENYDKRRNISSIQATVYDNFGNEIKKIKRKDFKDQSCVDGGTLFSDGRVVYLDYTPIQYPYTVVYECEVETSTTAFVPSWFPLSNYYLSIEKSVLNVTYPENLGFRKREFNFSNFKITKTVDTSTQLSYVATSITAQKYEDYSPGFVDLFPKVMMGLEFFNLEGVDGNAKTWEEFGKWWSDKILVGTDELSEETRAKMKALVGDEKDPIKKAKIIYKYVQEKSRYVAISEGIGGWKPMLVKDVDRLGYGDCKALSNYTKSLLNAVDVPSYYTKLYGSRDKQNIESDFVSQQGNHIILTIPNGKDYIFLECTSQDDPFGYQANFTDDRDVLVVKPEGGVIVRTKNYENKDNSQISKGNYSIAENGDFSGKIAMVSEGSQYGQKSGVGSVEKMQPQEKEAYYKRFWGNINNLKIDKITFLNDKEKVSFTENAEISAVNYGAISNNKMIFAVDAFNQNSEVVKRIRNRKNPFEIQRGYYDNDEIAIALPTGFSIESIPNNFELNTKFGEYKTEIIKVDNTNLIYKRSIFIKKGLYKNTEYDDYRLFMEQISRNDNAKIILTKNL</sequence>
<evidence type="ECO:0000256" key="1">
    <source>
        <dbReference type="SAM" id="SignalP"/>
    </source>
</evidence>
<evidence type="ECO:0000313" key="3">
    <source>
        <dbReference type="EMBL" id="POY40460.1"/>
    </source>
</evidence>
<dbReference type="Pfam" id="PF12969">
    <property type="entry name" value="DUF3857"/>
    <property type="match status" value="1"/>
</dbReference>
<feature type="signal peptide" evidence="1">
    <location>
        <begin position="1"/>
        <end position="19"/>
    </location>
</feature>
<dbReference type="SUPFAM" id="SSF54001">
    <property type="entry name" value="Cysteine proteinases"/>
    <property type="match status" value="1"/>
</dbReference>
<dbReference type="Gene3D" id="2.60.120.1130">
    <property type="match status" value="1"/>
</dbReference>
<feature type="chain" id="PRO_5015410133" evidence="1">
    <location>
        <begin position="20"/>
        <end position="639"/>
    </location>
</feature>
<dbReference type="InterPro" id="IPR038765">
    <property type="entry name" value="Papain-like_cys_pep_sf"/>
</dbReference>
<accession>A0A2S5AD08</accession>